<evidence type="ECO:0000256" key="8">
    <source>
        <dbReference type="SAM" id="MobiDB-lite"/>
    </source>
</evidence>
<keyword evidence="3" id="KW-1003">Cell membrane</keyword>
<evidence type="ECO:0000259" key="9">
    <source>
        <dbReference type="PROSITE" id="PS50928"/>
    </source>
</evidence>
<evidence type="ECO:0000256" key="4">
    <source>
        <dbReference type="ARBA" id="ARBA00022692"/>
    </source>
</evidence>
<accession>A0ABX9VFK3</accession>
<evidence type="ECO:0000313" key="10">
    <source>
        <dbReference type="EMBL" id="RMI19702.1"/>
    </source>
</evidence>
<feature type="region of interest" description="Disordered" evidence="8">
    <location>
        <begin position="1"/>
        <end position="20"/>
    </location>
</feature>
<dbReference type="SUPFAM" id="SSF161098">
    <property type="entry name" value="MetI-like"/>
    <property type="match status" value="1"/>
</dbReference>
<proteinExistence type="inferred from homology"/>
<dbReference type="PANTHER" id="PTHR43386:SF25">
    <property type="entry name" value="PEPTIDE ABC TRANSPORTER PERMEASE PROTEIN"/>
    <property type="match status" value="1"/>
</dbReference>
<dbReference type="InterPro" id="IPR035906">
    <property type="entry name" value="MetI-like_sf"/>
</dbReference>
<dbReference type="Pfam" id="PF00528">
    <property type="entry name" value="BPD_transp_1"/>
    <property type="match status" value="1"/>
</dbReference>
<keyword evidence="6 7" id="KW-0472">Membrane</keyword>
<dbReference type="InterPro" id="IPR050366">
    <property type="entry name" value="BP-dependent_transpt_permease"/>
</dbReference>
<feature type="compositionally biased region" description="Low complexity" evidence="8">
    <location>
        <begin position="1"/>
        <end position="12"/>
    </location>
</feature>
<keyword evidence="5 7" id="KW-1133">Transmembrane helix</keyword>
<dbReference type="PANTHER" id="PTHR43386">
    <property type="entry name" value="OLIGOPEPTIDE TRANSPORT SYSTEM PERMEASE PROTEIN APPC"/>
    <property type="match status" value="1"/>
</dbReference>
<comment type="caution">
    <text evidence="10">The sequence shown here is derived from an EMBL/GenBank/DDBJ whole genome shotgun (WGS) entry which is preliminary data.</text>
</comment>
<evidence type="ECO:0000256" key="6">
    <source>
        <dbReference type="ARBA" id="ARBA00023136"/>
    </source>
</evidence>
<organism evidence="10 11">
    <name type="scientific">Teichococcus wenyumeiae</name>
    <dbReference type="NCBI Taxonomy" id="2478470"/>
    <lineage>
        <taxon>Bacteria</taxon>
        <taxon>Pseudomonadati</taxon>
        <taxon>Pseudomonadota</taxon>
        <taxon>Alphaproteobacteria</taxon>
        <taxon>Acetobacterales</taxon>
        <taxon>Roseomonadaceae</taxon>
        <taxon>Roseomonas</taxon>
    </lineage>
</organism>
<sequence>MSMASATTAPAAVTPPVPAPRRAPGTLRRLVREPVAAAALLLAILLVLAAVLAPVLAPTDPFDNDLGSAMAVPGTPGLLLGADAQGRDMITRLLFGLRITFIIGIASVLLGGFVGALVGFAAAFYRRVDGLLMRLMDVLLSFPAILFGLALAAIFGPGIPAVVLALSVATVPLMARIVRGAALVVMRQDYIEAARATGMGDARLMLRHVAPNCLSPMFVFATLRFGQVILLGSALSFLGLGAQPPMAELGAMAAEGRNFLFFAPHIAVLPCALIFVLVLSFNLLGDALRDALDPRLRV</sequence>
<protein>
    <submittedName>
        <fullName evidence="10">ABC transporter permease</fullName>
    </submittedName>
</protein>
<keyword evidence="4 7" id="KW-0812">Transmembrane</keyword>
<comment type="similarity">
    <text evidence="7">Belongs to the binding-protein-dependent transport system permease family.</text>
</comment>
<name>A0ABX9VFK3_9PROT</name>
<dbReference type="Gene3D" id="1.10.3720.10">
    <property type="entry name" value="MetI-like"/>
    <property type="match status" value="1"/>
</dbReference>
<keyword evidence="2 7" id="KW-0813">Transport</keyword>
<feature type="transmembrane region" description="Helical" evidence="7">
    <location>
        <begin position="137"/>
        <end position="155"/>
    </location>
</feature>
<keyword evidence="11" id="KW-1185">Reference proteome</keyword>
<comment type="subcellular location">
    <subcellularLocation>
        <location evidence="1 7">Cell membrane</location>
        <topology evidence="1 7">Multi-pass membrane protein</topology>
    </subcellularLocation>
</comment>
<dbReference type="EMBL" id="RFLX01000016">
    <property type="protein sequence ID" value="RMI19702.1"/>
    <property type="molecule type" value="Genomic_DNA"/>
</dbReference>
<evidence type="ECO:0000256" key="2">
    <source>
        <dbReference type="ARBA" id="ARBA00022448"/>
    </source>
</evidence>
<dbReference type="Pfam" id="PF12911">
    <property type="entry name" value="OppC_N"/>
    <property type="match status" value="1"/>
</dbReference>
<feature type="domain" description="ABC transmembrane type-1" evidence="9">
    <location>
        <begin position="97"/>
        <end position="285"/>
    </location>
</feature>
<gene>
    <name evidence="10" type="ORF">EBE87_18775</name>
</gene>
<dbReference type="CDD" id="cd06261">
    <property type="entry name" value="TM_PBP2"/>
    <property type="match status" value="1"/>
</dbReference>
<feature type="transmembrane region" description="Helical" evidence="7">
    <location>
        <begin position="35"/>
        <end position="57"/>
    </location>
</feature>
<evidence type="ECO:0000256" key="7">
    <source>
        <dbReference type="RuleBase" id="RU363032"/>
    </source>
</evidence>
<dbReference type="Proteomes" id="UP000274097">
    <property type="component" value="Unassembled WGS sequence"/>
</dbReference>
<dbReference type="InterPro" id="IPR000515">
    <property type="entry name" value="MetI-like"/>
</dbReference>
<dbReference type="PROSITE" id="PS50928">
    <property type="entry name" value="ABC_TM1"/>
    <property type="match status" value="1"/>
</dbReference>
<evidence type="ECO:0000256" key="5">
    <source>
        <dbReference type="ARBA" id="ARBA00022989"/>
    </source>
</evidence>
<evidence type="ECO:0000256" key="1">
    <source>
        <dbReference type="ARBA" id="ARBA00004651"/>
    </source>
</evidence>
<dbReference type="InterPro" id="IPR025966">
    <property type="entry name" value="OppC_N"/>
</dbReference>
<evidence type="ECO:0000256" key="3">
    <source>
        <dbReference type="ARBA" id="ARBA00022475"/>
    </source>
</evidence>
<evidence type="ECO:0000313" key="11">
    <source>
        <dbReference type="Proteomes" id="UP000274097"/>
    </source>
</evidence>
<feature type="transmembrane region" description="Helical" evidence="7">
    <location>
        <begin position="161"/>
        <end position="178"/>
    </location>
</feature>
<feature type="transmembrane region" description="Helical" evidence="7">
    <location>
        <begin position="259"/>
        <end position="285"/>
    </location>
</feature>
<feature type="transmembrane region" description="Helical" evidence="7">
    <location>
        <begin position="213"/>
        <end position="239"/>
    </location>
</feature>
<reference evidence="10 11" key="1">
    <citation type="submission" date="2018-10" db="EMBL/GenBank/DDBJ databases">
        <title>Roseomonas sp. nov., isolated from feces of Tibetan antelopes in the Qinghai-Tibet plateau, China.</title>
        <authorList>
            <person name="Tian Z."/>
        </authorList>
    </citation>
    <scope>NUCLEOTIDE SEQUENCE [LARGE SCALE GENOMIC DNA]</scope>
    <source>
        <strain evidence="10 11">Z23</strain>
    </source>
</reference>
<feature type="transmembrane region" description="Helical" evidence="7">
    <location>
        <begin position="99"/>
        <end position="125"/>
    </location>
</feature>